<comment type="subcellular location">
    <subcellularLocation>
        <location evidence="1">Endomembrane system</location>
        <topology evidence="1">Multi-pass membrane protein</topology>
    </subcellularLocation>
</comment>
<feature type="transmembrane region" description="Helical" evidence="10">
    <location>
        <begin position="808"/>
        <end position="828"/>
    </location>
</feature>
<dbReference type="InterPro" id="IPR004837">
    <property type="entry name" value="NaCa_Exmemb"/>
</dbReference>
<name>A0AAV5QTB7_9ASCO</name>
<feature type="transmembrane region" description="Helical" evidence="10">
    <location>
        <begin position="1065"/>
        <end position="1088"/>
    </location>
</feature>
<dbReference type="InterPro" id="IPR005185">
    <property type="entry name" value="YccF"/>
</dbReference>
<dbReference type="Pfam" id="PF01699">
    <property type="entry name" value="Na_Ca_ex"/>
    <property type="match status" value="2"/>
</dbReference>
<evidence type="ECO:0000256" key="6">
    <source>
        <dbReference type="ARBA" id="ARBA00022989"/>
    </source>
</evidence>
<dbReference type="GO" id="GO:0015369">
    <property type="term" value="F:calcium:proton antiporter activity"/>
    <property type="evidence" value="ECO:0007669"/>
    <property type="project" value="TreeGrafter"/>
</dbReference>
<feature type="compositionally biased region" description="Polar residues" evidence="9">
    <location>
        <begin position="899"/>
        <end position="915"/>
    </location>
</feature>
<feature type="transmembrane region" description="Helical" evidence="10">
    <location>
        <begin position="347"/>
        <end position="372"/>
    </location>
</feature>
<dbReference type="Gene3D" id="1.20.1420.30">
    <property type="entry name" value="NCX, central ion-binding region"/>
    <property type="match status" value="1"/>
</dbReference>
<keyword evidence="7" id="KW-0406">Ion transport</keyword>
<feature type="transmembrane region" description="Helical" evidence="10">
    <location>
        <begin position="579"/>
        <end position="599"/>
    </location>
</feature>
<evidence type="ECO:0000313" key="13">
    <source>
        <dbReference type="EMBL" id="GMM37642.1"/>
    </source>
</evidence>
<feature type="compositionally biased region" description="Polar residues" evidence="9">
    <location>
        <begin position="51"/>
        <end position="64"/>
    </location>
</feature>
<evidence type="ECO:0000256" key="8">
    <source>
        <dbReference type="ARBA" id="ARBA00023136"/>
    </source>
</evidence>
<dbReference type="EMBL" id="BTFZ01000012">
    <property type="protein sequence ID" value="GMM37642.1"/>
    <property type="molecule type" value="Genomic_DNA"/>
</dbReference>
<feature type="domain" description="Sodium/calcium exchanger membrane region" evidence="11">
    <location>
        <begin position="955"/>
        <end position="1113"/>
    </location>
</feature>
<proteinExistence type="inferred from homology"/>
<gene>
    <name evidence="13" type="ORF">DASC09_049670</name>
</gene>
<feature type="region of interest" description="Disordered" evidence="9">
    <location>
        <begin position="1"/>
        <end position="91"/>
    </location>
</feature>
<feature type="compositionally biased region" description="Polar residues" evidence="9">
    <location>
        <begin position="14"/>
        <end position="36"/>
    </location>
</feature>
<feature type="transmembrane region" description="Helical" evidence="10">
    <location>
        <begin position="710"/>
        <end position="730"/>
    </location>
</feature>
<evidence type="ECO:0000256" key="1">
    <source>
        <dbReference type="ARBA" id="ARBA00004127"/>
    </source>
</evidence>
<evidence type="ECO:0000256" key="3">
    <source>
        <dbReference type="ARBA" id="ARBA00022448"/>
    </source>
</evidence>
<dbReference type="AlphaFoldDB" id="A0AAV5QTB7"/>
<feature type="region of interest" description="Disordered" evidence="9">
    <location>
        <begin position="899"/>
        <end position="921"/>
    </location>
</feature>
<dbReference type="InterPro" id="IPR004713">
    <property type="entry name" value="CaH_exchang"/>
</dbReference>
<dbReference type="InterPro" id="IPR044880">
    <property type="entry name" value="NCX_ion-bd_dom_sf"/>
</dbReference>
<feature type="transmembrane region" description="Helical" evidence="10">
    <location>
        <begin position="957"/>
        <end position="974"/>
    </location>
</feature>
<keyword evidence="8 10" id="KW-0472">Membrane</keyword>
<feature type="transmembrane region" description="Helical" evidence="10">
    <location>
        <begin position="494"/>
        <end position="517"/>
    </location>
</feature>
<keyword evidence="3" id="KW-0813">Transport</keyword>
<feature type="transmembrane region" description="Helical" evidence="10">
    <location>
        <begin position="642"/>
        <end position="661"/>
    </location>
</feature>
<feature type="domain" description="Inner membrane component" evidence="12">
    <location>
        <begin position="344"/>
        <end position="398"/>
    </location>
</feature>
<dbReference type="PANTHER" id="PTHR31503:SF10">
    <property type="entry name" value="VNX1 PROTEIN"/>
    <property type="match status" value="1"/>
</dbReference>
<organism evidence="13 14">
    <name type="scientific">Saccharomycopsis crataegensis</name>
    <dbReference type="NCBI Taxonomy" id="43959"/>
    <lineage>
        <taxon>Eukaryota</taxon>
        <taxon>Fungi</taxon>
        <taxon>Dikarya</taxon>
        <taxon>Ascomycota</taxon>
        <taxon>Saccharomycotina</taxon>
        <taxon>Saccharomycetes</taxon>
        <taxon>Saccharomycopsidaceae</taxon>
        <taxon>Saccharomycopsis</taxon>
    </lineage>
</organism>
<evidence type="ECO:0000259" key="11">
    <source>
        <dbReference type="Pfam" id="PF01699"/>
    </source>
</evidence>
<sequence length="1125" mass="124821">MSPSDIGSKKDPVSQASSPILQPQTSKASKADTYNKQFVLLQPKTKPVPSRNPSTLSNITTTNVPVAAGGPPSSRIPSISETKKKKLQKMPITPSKSRFIFSVDDGEDEIEQDLEREYLEGYNDALRGKLRKKISKNPMALGITSPKLMSTEPMESSTKLTNSTLSIGKNIQDIEQNIAQNLIKAEDGLKELEAKEDDVSHHLDHSIDDLSSNSHHINLEHYQMNHQPQDDMDYSMTAESVLNASKDESGYPEYEPVNEDPLAVGDTSNLVQDGNDEMDTDSISSMESFTLRERQDAINTTHPFGIRIWKPAIYKKFRSVQKEADMDIHEEESDTRIIPNSVYIGNVLWSLTFGLVGFILCLVGSCFSVLCFSWSNRSIAYARLYWRLGFYLLYPFGKVIYLYKDEKYLDEDSNEGTSINEYRRWISNDQEAGFLFTANGNQNEARPLLDSASENNSNYQSTNDDTNQLDENEAGITKLRFFGRGQWSIGRICFFLYFYLVLQPVLFIISSICWLTVFPIPMAKVITILCSHIRQRPLALFIRSDKNNKILNKEASVLVCTYRASGLHYYKYTVDGTNVIILNLMAMVLFVIIDFYVFKEMLGWEVLMTDSLFIFVICLLSIIPLAYFIGQAVASISAQSSMGVGAVINAFFSTVVEIYLYCVALDQQKGLLVEGSMIGSVLGAVLLLPGLSMCAGAIKRKTQRYNPRSAGVSSTMLLFSTVVMFSPTIFHQVFGSYEVTCIPCDSGNSSDFSIQDASSTEPLTMTSLMTVLSSTFGGAVPDATCQRCHITQPPLRADKLYLHILKPFSIFVVVVLFFSYGIALWFTLRTHAALIWQTPTASESKGIHYSVPGSSTLQPIKTPRIGGLKSPSVLSLNDPIPGSTISSSRQQQRRVSNAVNIANKSRKQNTTSQPYEGSLADITSPPIHATTEVAGGAHEEASGGHDAPNWSKTKSTVILLGATVLYAVIAEILVDCVDVVLQQFPISAKFLGLTVFALVPNSTEFLNAISFAMHGNVALSMEIGSAYVLQVLQLQIPSLVIYSMYRLACVPASALLDWDLEVNMLTLIFSRWDCIASVISVYIFTYIYAEGKSNYFKGSLLILMYLVVMLGFYYSGEVDPTSFMH</sequence>
<keyword evidence="6 10" id="KW-1133">Transmembrane helix</keyword>
<evidence type="ECO:0000259" key="12">
    <source>
        <dbReference type="Pfam" id="PF03733"/>
    </source>
</evidence>
<feature type="transmembrane region" description="Helical" evidence="10">
    <location>
        <begin position="1095"/>
        <end position="1115"/>
    </location>
</feature>
<feature type="compositionally biased region" description="Low complexity" evidence="9">
    <location>
        <begin position="71"/>
        <end position="80"/>
    </location>
</feature>
<dbReference type="RefSeq" id="XP_064854638.1">
    <property type="nucleotide sequence ID" value="XM_064998566.1"/>
</dbReference>
<comment type="caution">
    <text evidence="13">The sequence shown here is derived from an EMBL/GenBank/DDBJ whole genome shotgun (WGS) entry which is preliminary data.</text>
</comment>
<dbReference type="GeneID" id="90075617"/>
<feature type="transmembrane region" description="Helical" evidence="10">
    <location>
        <begin position="986"/>
        <end position="1006"/>
    </location>
</feature>
<feature type="transmembrane region" description="Helical" evidence="10">
    <location>
        <begin position="384"/>
        <end position="403"/>
    </location>
</feature>
<evidence type="ECO:0000256" key="5">
    <source>
        <dbReference type="ARBA" id="ARBA00022692"/>
    </source>
</evidence>
<evidence type="ECO:0000256" key="2">
    <source>
        <dbReference type="ARBA" id="ARBA00008170"/>
    </source>
</evidence>
<feature type="transmembrane region" description="Helical" evidence="10">
    <location>
        <begin position="611"/>
        <end position="630"/>
    </location>
</feature>
<dbReference type="Pfam" id="PF03733">
    <property type="entry name" value="YccF"/>
    <property type="match status" value="1"/>
</dbReference>
<evidence type="ECO:0000256" key="7">
    <source>
        <dbReference type="ARBA" id="ARBA00023065"/>
    </source>
</evidence>
<dbReference type="GO" id="GO:0006874">
    <property type="term" value="P:intracellular calcium ion homeostasis"/>
    <property type="evidence" value="ECO:0007669"/>
    <property type="project" value="TreeGrafter"/>
</dbReference>
<dbReference type="FunFam" id="1.20.1420.30:FF:000014">
    <property type="entry name" value="Cation/H+ exchanger protein 2"/>
    <property type="match status" value="1"/>
</dbReference>
<keyword evidence="5 10" id="KW-0812">Transmembrane</keyword>
<comment type="similarity">
    <text evidence="2">Belongs to the Ca(2+):cation antiporter (CaCA) (TC 2.A.19) family.</text>
</comment>
<dbReference type="GO" id="GO:0005774">
    <property type="term" value="C:vacuolar membrane"/>
    <property type="evidence" value="ECO:0007669"/>
    <property type="project" value="UniProtKB-ARBA"/>
</dbReference>
<evidence type="ECO:0000256" key="9">
    <source>
        <dbReference type="SAM" id="MobiDB-lite"/>
    </source>
</evidence>
<feature type="transmembrane region" description="Helical" evidence="10">
    <location>
        <begin position="1027"/>
        <end position="1045"/>
    </location>
</feature>
<accession>A0AAV5QTB7</accession>
<protein>
    <submittedName>
        <fullName evidence="13">Vnx1 protein</fullName>
    </submittedName>
</protein>
<keyword evidence="14" id="KW-1185">Reference proteome</keyword>
<keyword evidence="4" id="KW-0597">Phosphoprotein</keyword>
<dbReference type="PANTHER" id="PTHR31503">
    <property type="entry name" value="VACUOLAR CALCIUM ION TRANSPORTER"/>
    <property type="match status" value="1"/>
</dbReference>
<evidence type="ECO:0000256" key="4">
    <source>
        <dbReference type="ARBA" id="ARBA00022553"/>
    </source>
</evidence>
<dbReference type="Proteomes" id="UP001360560">
    <property type="component" value="Unassembled WGS sequence"/>
</dbReference>
<evidence type="ECO:0000256" key="10">
    <source>
        <dbReference type="SAM" id="Phobius"/>
    </source>
</evidence>
<reference evidence="13 14" key="1">
    <citation type="journal article" date="2023" name="Elife">
        <title>Identification of key yeast species and microbe-microbe interactions impacting larval growth of Drosophila in the wild.</title>
        <authorList>
            <person name="Mure A."/>
            <person name="Sugiura Y."/>
            <person name="Maeda R."/>
            <person name="Honda K."/>
            <person name="Sakurai N."/>
            <person name="Takahashi Y."/>
            <person name="Watada M."/>
            <person name="Katoh T."/>
            <person name="Gotoh A."/>
            <person name="Gotoh Y."/>
            <person name="Taniguchi I."/>
            <person name="Nakamura K."/>
            <person name="Hayashi T."/>
            <person name="Katayama T."/>
            <person name="Uemura T."/>
            <person name="Hattori Y."/>
        </authorList>
    </citation>
    <scope>NUCLEOTIDE SEQUENCE [LARGE SCALE GENOMIC DNA]</scope>
    <source>
        <strain evidence="13 14">SC-9</strain>
    </source>
</reference>
<feature type="domain" description="Sodium/calcium exchanger membrane region" evidence="11">
    <location>
        <begin position="611"/>
        <end position="728"/>
    </location>
</feature>
<dbReference type="GO" id="GO:0012505">
    <property type="term" value="C:endomembrane system"/>
    <property type="evidence" value="ECO:0007669"/>
    <property type="project" value="UniProtKB-SubCell"/>
</dbReference>
<feature type="transmembrane region" description="Helical" evidence="10">
    <location>
        <begin position="681"/>
        <end position="698"/>
    </location>
</feature>
<evidence type="ECO:0000313" key="14">
    <source>
        <dbReference type="Proteomes" id="UP001360560"/>
    </source>
</evidence>